<keyword evidence="2" id="KW-0732">Signal</keyword>
<evidence type="ECO:0000313" key="4">
    <source>
        <dbReference type="Proteomes" id="UP001172155"/>
    </source>
</evidence>
<feature type="compositionally biased region" description="Polar residues" evidence="1">
    <location>
        <begin position="113"/>
        <end position="123"/>
    </location>
</feature>
<feature type="region of interest" description="Disordered" evidence="1">
    <location>
        <begin position="82"/>
        <end position="154"/>
    </location>
</feature>
<feature type="signal peptide" evidence="2">
    <location>
        <begin position="1"/>
        <end position="21"/>
    </location>
</feature>
<proteinExistence type="predicted"/>
<protein>
    <recommendedName>
        <fullName evidence="5">Siderophore biosynthesis</fullName>
    </recommendedName>
</protein>
<sequence>MTNKSILAGLGLLALASPALSVCTGEYTYSFCEPDRIVRYFDPNNGELCGGLDCGGGRAPPRTDVPGCPQYKGTELPITTPQYLPCWTPPGGASTKTTAADSATKSGSSSATVTPSGSESNTSAPPTTQAPTGAGTTTTPTGAPVVTPNAGNRNVGGQLMAIVAGAVVALL</sequence>
<organism evidence="3 4">
    <name type="scientific">Schizothecium vesticola</name>
    <dbReference type="NCBI Taxonomy" id="314040"/>
    <lineage>
        <taxon>Eukaryota</taxon>
        <taxon>Fungi</taxon>
        <taxon>Dikarya</taxon>
        <taxon>Ascomycota</taxon>
        <taxon>Pezizomycotina</taxon>
        <taxon>Sordariomycetes</taxon>
        <taxon>Sordariomycetidae</taxon>
        <taxon>Sordariales</taxon>
        <taxon>Schizotheciaceae</taxon>
        <taxon>Schizothecium</taxon>
    </lineage>
</organism>
<feature type="compositionally biased region" description="Low complexity" evidence="1">
    <location>
        <begin position="91"/>
        <end position="112"/>
    </location>
</feature>
<evidence type="ECO:0000256" key="1">
    <source>
        <dbReference type="SAM" id="MobiDB-lite"/>
    </source>
</evidence>
<gene>
    <name evidence="3" type="ORF">B0T18DRAFT_129607</name>
</gene>
<evidence type="ECO:0008006" key="5">
    <source>
        <dbReference type="Google" id="ProtNLM"/>
    </source>
</evidence>
<name>A0AA40F3S6_9PEZI</name>
<dbReference type="AlphaFoldDB" id="A0AA40F3S6"/>
<feature type="compositionally biased region" description="Low complexity" evidence="1">
    <location>
        <begin position="124"/>
        <end position="148"/>
    </location>
</feature>
<reference evidence="3" key="1">
    <citation type="submission" date="2023-06" db="EMBL/GenBank/DDBJ databases">
        <title>Genome-scale phylogeny and comparative genomics of the fungal order Sordariales.</title>
        <authorList>
            <consortium name="Lawrence Berkeley National Laboratory"/>
            <person name="Hensen N."/>
            <person name="Bonometti L."/>
            <person name="Westerberg I."/>
            <person name="Brannstrom I.O."/>
            <person name="Guillou S."/>
            <person name="Cros-Aarteil S."/>
            <person name="Calhoun S."/>
            <person name="Haridas S."/>
            <person name="Kuo A."/>
            <person name="Mondo S."/>
            <person name="Pangilinan J."/>
            <person name="Riley R."/>
            <person name="LaButti K."/>
            <person name="Andreopoulos B."/>
            <person name="Lipzen A."/>
            <person name="Chen C."/>
            <person name="Yanf M."/>
            <person name="Daum C."/>
            <person name="Ng V."/>
            <person name="Clum A."/>
            <person name="Steindorff A."/>
            <person name="Ohm R."/>
            <person name="Martin F."/>
            <person name="Silar P."/>
            <person name="Natvig D."/>
            <person name="Lalanne C."/>
            <person name="Gautier V."/>
            <person name="Ament-velasquez S.L."/>
            <person name="Kruys A."/>
            <person name="Hutchinson M.I."/>
            <person name="Powell A.J."/>
            <person name="Barry K."/>
            <person name="Miller A.N."/>
            <person name="Grigoriev I.V."/>
            <person name="Debuchy R."/>
            <person name="Gladieux P."/>
            <person name="Thoren M.H."/>
            <person name="Johannesson H."/>
        </authorList>
    </citation>
    <scope>NUCLEOTIDE SEQUENCE</scope>
    <source>
        <strain evidence="3">SMH3187-1</strain>
    </source>
</reference>
<keyword evidence="4" id="KW-1185">Reference proteome</keyword>
<evidence type="ECO:0000313" key="3">
    <source>
        <dbReference type="EMBL" id="KAK0750551.1"/>
    </source>
</evidence>
<feature type="chain" id="PRO_5041323756" description="Siderophore biosynthesis" evidence="2">
    <location>
        <begin position="22"/>
        <end position="171"/>
    </location>
</feature>
<evidence type="ECO:0000256" key="2">
    <source>
        <dbReference type="SAM" id="SignalP"/>
    </source>
</evidence>
<accession>A0AA40F3S6</accession>
<comment type="caution">
    <text evidence="3">The sequence shown here is derived from an EMBL/GenBank/DDBJ whole genome shotgun (WGS) entry which is preliminary data.</text>
</comment>
<dbReference type="Proteomes" id="UP001172155">
    <property type="component" value="Unassembled WGS sequence"/>
</dbReference>
<dbReference type="EMBL" id="JAUKUD010000003">
    <property type="protein sequence ID" value="KAK0750551.1"/>
    <property type="molecule type" value="Genomic_DNA"/>
</dbReference>